<dbReference type="STRING" id="2903.R1G7I0"/>
<reference evidence="2" key="2">
    <citation type="submission" date="2024-10" db="UniProtKB">
        <authorList>
            <consortium name="EnsemblProtists"/>
        </authorList>
    </citation>
    <scope>IDENTIFICATION</scope>
</reference>
<feature type="region of interest" description="Disordered" evidence="1">
    <location>
        <begin position="67"/>
        <end position="117"/>
    </location>
</feature>
<dbReference type="EnsemblProtists" id="EOD41794">
    <property type="protein sequence ID" value="EOD41794"/>
    <property type="gene ID" value="EMIHUDRAFT_95019"/>
</dbReference>
<dbReference type="Gene3D" id="2.120.10.80">
    <property type="entry name" value="Kelch-type beta propeller"/>
    <property type="match status" value="4"/>
</dbReference>
<dbReference type="Pfam" id="PF24681">
    <property type="entry name" value="Kelch_KLHDC2_KLHL20_DRC7"/>
    <property type="match status" value="1"/>
</dbReference>
<organism evidence="2 3">
    <name type="scientific">Emiliania huxleyi (strain CCMP1516)</name>
    <dbReference type="NCBI Taxonomy" id="280463"/>
    <lineage>
        <taxon>Eukaryota</taxon>
        <taxon>Haptista</taxon>
        <taxon>Haptophyta</taxon>
        <taxon>Prymnesiophyceae</taxon>
        <taxon>Isochrysidales</taxon>
        <taxon>Noelaerhabdaceae</taxon>
        <taxon>Emiliania</taxon>
    </lineage>
</organism>
<dbReference type="eggNOG" id="KOG1230">
    <property type="taxonomic scope" value="Eukaryota"/>
</dbReference>
<proteinExistence type="predicted"/>
<feature type="compositionally biased region" description="Low complexity" evidence="1">
    <location>
        <begin position="421"/>
        <end position="451"/>
    </location>
</feature>
<evidence type="ECO:0000256" key="1">
    <source>
        <dbReference type="SAM" id="MobiDB-lite"/>
    </source>
</evidence>
<evidence type="ECO:0000313" key="3">
    <source>
        <dbReference type="Proteomes" id="UP000013827"/>
    </source>
</evidence>
<dbReference type="SUPFAM" id="SSF117281">
    <property type="entry name" value="Kelch motif"/>
    <property type="match status" value="2"/>
</dbReference>
<dbReference type="PANTHER" id="PTHR46063:SF1">
    <property type="entry name" value="KELCH DOMAIN-CONTAINING PROTEIN 4"/>
    <property type="match status" value="1"/>
</dbReference>
<evidence type="ECO:0008006" key="4">
    <source>
        <dbReference type="Google" id="ProtNLM"/>
    </source>
</evidence>
<feature type="region of interest" description="Disordered" evidence="1">
    <location>
        <begin position="1"/>
        <end position="27"/>
    </location>
</feature>
<keyword evidence="3" id="KW-1185">Reference proteome</keyword>
<dbReference type="OMA" id="PSPRVGC"/>
<dbReference type="KEGG" id="ehx:EMIHUDRAFT_95019"/>
<feature type="region of interest" description="Disordered" evidence="1">
    <location>
        <begin position="372"/>
        <end position="453"/>
    </location>
</feature>
<dbReference type="AlphaFoldDB" id="A0A0D3L1A9"/>
<dbReference type="InterPro" id="IPR015915">
    <property type="entry name" value="Kelch-typ_b-propeller"/>
</dbReference>
<dbReference type="RefSeq" id="XP_005794223.1">
    <property type="nucleotide sequence ID" value="XM_005794166.1"/>
</dbReference>
<sequence length="550" mass="58691">MQADEAKVGEQAVPPPSPRANGSLTLHPSGNELLLFGGEHFDGKKNTFYNELYRYSIKRNDWRLVTSKRAPPPRSSHQAPDPAPSPRPHSSPRRTGAGMAARRTSLPRHESAAAVASPLTVPASPRGQAAAVPTGGGSLFVFGGEFSSANQSQFYHYRDLWCLDLATYVWEQVQAKNGPSARSGHRMVHCRDRLLVFGGLPNQTRFFDNLRDVKYYNDAHVFDLSLYQWHKLVTAPGDPAGAVFLYGGYYKKKVAMQQFDSHKDKAAVEELSETGVEFRDTWRLDLFGDSASGVRPGSWTQQKKSGAPPSSRSGCSMVLNRGRLVVFGGVHDEDTADGDGLVSEFYADAHSYTIETGRWRALAVESKPGKPAALAAADSGGGEGGVASRAAEGGDATSLLALGGGRRRNRNRNDSDDEDVAGAAALAAGTAAGAAEPPLAESEEGGAASAPAPCPRMNHRVALKGNTMYVYGGLYEPEESSEITLNDMWSVDLSKLDGWTCLHAGNAPEDALVRELSDDGSSSDDSSEGEGEEEESGSSDSEDETAGPPS</sequence>
<feature type="region of interest" description="Disordered" evidence="1">
    <location>
        <begin position="510"/>
        <end position="550"/>
    </location>
</feature>
<feature type="compositionally biased region" description="Low complexity" evidence="1">
    <location>
        <begin position="93"/>
        <end position="104"/>
    </location>
</feature>
<dbReference type="GeneID" id="17287064"/>
<dbReference type="HOGENOM" id="CLU_008722_3_1_1"/>
<dbReference type="Proteomes" id="UP000013827">
    <property type="component" value="Unassembled WGS sequence"/>
</dbReference>
<dbReference type="InterPro" id="IPR052588">
    <property type="entry name" value="Kelch_domain_protein"/>
</dbReference>
<feature type="compositionally biased region" description="Acidic residues" evidence="1">
    <location>
        <begin position="521"/>
        <end position="550"/>
    </location>
</feature>
<feature type="region of interest" description="Disordered" evidence="1">
    <location>
        <begin position="293"/>
        <end position="314"/>
    </location>
</feature>
<protein>
    <recommendedName>
        <fullName evidence="4">DUF4110 domain-containing protein</fullName>
    </recommendedName>
</protein>
<name>A0A0D3L1A9_EMIH1</name>
<feature type="compositionally biased region" description="Polar residues" evidence="1">
    <location>
        <begin position="298"/>
        <end position="314"/>
    </location>
</feature>
<dbReference type="PaxDb" id="2903-EOD41794"/>
<evidence type="ECO:0000313" key="2">
    <source>
        <dbReference type="EnsemblProtists" id="EOD41794"/>
    </source>
</evidence>
<dbReference type="PANTHER" id="PTHR46063">
    <property type="entry name" value="KELCH DOMAIN-CONTAINING PROTEIN"/>
    <property type="match status" value="1"/>
</dbReference>
<reference evidence="3" key="1">
    <citation type="journal article" date="2013" name="Nature">
        <title>Pan genome of the phytoplankton Emiliania underpins its global distribution.</title>
        <authorList>
            <person name="Read B.A."/>
            <person name="Kegel J."/>
            <person name="Klute M.J."/>
            <person name="Kuo A."/>
            <person name="Lefebvre S.C."/>
            <person name="Maumus F."/>
            <person name="Mayer C."/>
            <person name="Miller J."/>
            <person name="Monier A."/>
            <person name="Salamov A."/>
            <person name="Young J."/>
            <person name="Aguilar M."/>
            <person name="Claverie J.M."/>
            <person name="Frickenhaus S."/>
            <person name="Gonzalez K."/>
            <person name="Herman E.K."/>
            <person name="Lin Y.C."/>
            <person name="Napier J."/>
            <person name="Ogata H."/>
            <person name="Sarno A.F."/>
            <person name="Shmutz J."/>
            <person name="Schroeder D."/>
            <person name="de Vargas C."/>
            <person name="Verret F."/>
            <person name="von Dassow P."/>
            <person name="Valentin K."/>
            <person name="Van de Peer Y."/>
            <person name="Wheeler G."/>
            <person name="Dacks J.B."/>
            <person name="Delwiche C.F."/>
            <person name="Dyhrman S.T."/>
            <person name="Glockner G."/>
            <person name="John U."/>
            <person name="Richards T."/>
            <person name="Worden A.Z."/>
            <person name="Zhang X."/>
            <person name="Grigoriev I.V."/>
            <person name="Allen A.E."/>
            <person name="Bidle K."/>
            <person name="Borodovsky M."/>
            <person name="Bowler C."/>
            <person name="Brownlee C."/>
            <person name="Cock J.M."/>
            <person name="Elias M."/>
            <person name="Gladyshev V.N."/>
            <person name="Groth M."/>
            <person name="Guda C."/>
            <person name="Hadaegh A."/>
            <person name="Iglesias-Rodriguez M.D."/>
            <person name="Jenkins J."/>
            <person name="Jones B.M."/>
            <person name="Lawson T."/>
            <person name="Leese F."/>
            <person name="Lindquist E."/>
            <person name="Lobanov A."/>
            <person name="Lomsadze A."/>
            <person name="Malik S.B."/>
            <person name="Marsh M.E."/>
            <person name="Mackinder L."/>
            <person name="Mock T."/>
            <person name="Mueller-Roeber B."/>
            <person name="Pagarete A."/>
            <person name="Parker M."/>
            <person name="Probert I."/>
            <person name="Quesneville H."/>
            <person name="Raines C."/>
            <person name="Rensing S.A."/>
            <person name="Riano-Pachon D.M."/>
            <person name="Richier S."/>
            <person name="Rokitta S."/>
            <person name="Shiraiwa Y."/>
            <person name="Soanes D.M."/>
            <person name="van der Giezen M."/>
            <person name="Wahlund T.M."/>
            <person name="Williams B."/>
            <person name="Wilson W."/>
            <person name="Wolfe G."/>
            <person name="Wurch L.L."/>
        </authorList>
    </citation>
    <scope>NUCLEOTIDE SEQUENCE</scope>
</reference>
<accession>A0A0D3L1A9</accession>